<dbReference type="InParanoid" id="A0A6P7FK27"/>
<dbReference type="SMART" id="SM00020">
    <property type="entry name" value="Tryp_SPc"/>
    <property type="match status" value="1"/>
</dbReference>
<dbReference type="InterPro" id="IPR009003">
    <property type="entry name" value="Peptidase_S1_PA"/>
</dbReference>
<evidence type="ECO:0000256" key="4">
    <source>
        <dbReference type="ARBA" id="ARBA00024195"/>
    </source>
</evidence>
<evidence type="ECO:0000313" key="8">
    <source>
        <dbReference type="RefSeq" id="XP_028136341.1"/>
    </source>
</evidence>
<evidence type="ECO:0000313" key="6">
    <source>
        <dbReference type="EnsemblMetazoa" id="XP_028136341.1"/>
    </source>
</evidence>
<evidence type="ECO:0000259" key="5">
    <source>
        <dbReference type="PROSITE" id="PS50240"/>
    </source>
</evidence>
<keyword evidence="2" id="KW-1015">Disulfide bond</keyword>
<dbReference type="GO" id="GO:0006508">
    <property type="term" value="P:proteolysis"/>
    <property type="evidence" value="ECO:0007669"/>
    <property type="project" value="InterPro"/>
</dbReference>
<sequence>MDYKVKFIKTLFSLVIFSNLKIITTVDSHEQSKRSTFCPAASQCVPLSSCPILSNLINTDCLLNNNIEQISCGYQGSGLVCCPHVGESATLVPGRLVDGQRCGISQVQGDGYEAIGAFPWVARIGFRNVLTGEIKYPCTGSILNARIILTAAHCALAKADNFKLYSVRVGEYNSNTDIDCGTEFCGLPAQDVSLSHVVVHPNYEKQNFQNNIALLVLRTPVNFTVTAQPICLPEPWSVTSNNALLVGWGKAAGQSYALPKQQVLQLPIISLQQCVQVYGRTLSVTEDHLCAGGEAGNDACSGFGGAPLIVRHGNTHYQVGILSFGSDQCGRGGVPSVYTNIKKYITWIRENTPQVFE</sequence>
<evidence type="ECO:0000256" key="2">
    <source>
        <dbReference type="ARBA" id="ARBA00023157"/>
    </source>
</evidence>
<evidence type="ECO:0000256" key="1">
    <source>
        <dbReference type="ARBA" id="ARBA00022729"/>
    </source>
</evidence>
<dbReference type="InterPro" id="IPR018114">
    <property type="entry name" value="TRYPSIN_HIS"/>
</dbReference>
<evidence type="ECO:0000256" key="3">
    <source>
        <dbReference type="ARBA" id="ARBA00023180"/>
    </source>
</evidence>
<dbReference type="OrthoDB" id="7726766at2759"/>
<protein>
    <submittedName>
        <fullName evidence="8">Phenoloxidase-activating factor 3-like</fullName>
    </submittedName>
</protein>
<keyword evidence="7" id="KW-1185">Reference proteome</keyword>
<dbReference type="AlphaFoldDB" id="A0A6P7FK27"/>
<evidence type="ECO:0000313" key="7">
    <source>
        <dbReference type="Proteomes" id="UP001652700"/>
    </source>
</evidence>
<reference evidence="8" key="1">
    <citation type="submission" date="2025-04" db="UniProtKB">
        <authorList>
            <consortium name="RefSeq"/>
        </authorList>
    </citation>
    <scope>IDENTIFICATION</scope>
    <source>
        <tissue evidence="8">Whole insect</tissue>
    </source>
</reference>
<dbReference type="Gene3D" id="2.40.10.10">
    <property type="entry name" value="Trypsin-like serine proteases"/>
    <property type="match status" value="2"/>
</dbReference>
<dbReference type="PANTHER" id="PTHR24258">
    <property type="entry name" value="SERINE PROTEASE-RELATED"/>
    <property type="match status" value="1"/>
</dbReference>
<organism evidence="8">
    <name type="scientific">Diabrotica virgifera virgifera</name>
    <name type="common">western corn rootworm</name>
    <dbReference type="NCBI Taxonomy" id="50390"/>
    <lineage>
        <taxon>Eukaryota</taxon>
        <taxon>Metazoa</taxon>
        <taxon>Ecdysozoa</taxon>
        <taxon>Arthropoda</taxon>
        <taxon>Hexapoda</taxon>
        <taxon>Insecta</taxon>
        <taxon>Pterygota</taxon>
        <taxon>Neoptera</taxon>
        <taxon>Endopterygota</taxon>
        <taxon>Coleoptera</taxon>
        <taxon>Polyphaga</taxon>
        <taxon>Cucujiformia</taxon>
        <taxon>Chrysomeloidea</taxon>
        <taxon>Chrysomelidae</taxon>
        <taxon>Galerucinae</taxon>
        <taxon>Diabroticina</taxon>
        <taxon>Diabroticites</taxon>
        <taxon>Diabrotica</taxon>
    </lineage>
</organism>
<dbReference type="FunFam" id="2.40.10.10:FF:000028">
    <property type="entry name" value="Serine protease easter"/>
    <property type="match status" value="1"/>
</dbReference>
<dbReference type="InterPro" id="IPR043504">
    <property type="entry name" value="Peptidase_S1_PA_chymotrypsin"/>
</dbReference>
<keyword evidence="3" id="KW-0325">Glycoprotein</keyword>
<dbReference type="KEGG" id="dvv:114331067"/>
<dbReference type="GeneID" id="114331067"/>
<accession>A0A6P7FK27</accession>
<proteinExistence type="inferred from homology"/>
<gene>
    <name evidence="8" type="primary">LOC114331067</name>
</gene>
<dbReference type="RefSeq" id="XP_028136341.1">
    <property type="nucleotide sequence ID" value="XM_028280540.1"/>
</dbReference>
<name>A0A6P7FK27_DIAVI</name>
<dbReference type="Proteomes" id="UP001652700">
    <property type="component" value="Unplaced"/>
</dbReference>
<dbReference type="PANTHER" id="PTHR24258:SF145">
    <property type="entry name" value="SERINE PROTEASE EASTER-LIKE PROTEIN"/>
    <property type="match status" value="1"/>
</dbReference>
<dbReference type="EnsemblMetazoa" id="XM_028280540.2">
    <property type="protein sequence ID" value="XP_028136341.1"/>
    <property type="gene ID" value="LOC114331067"/>
</dbReference>
<feature type="domain" description="Peptidase S1" evidence="5">
    <location>
        <begin position="96"/>
        <end position="353"/>
    </location>
</feature>
<dbReference type="PROSITE" id="PS50240">
    <property type="entry name" value="TRYPSIN_DOM"/>
    <property type="match status" value="1"/>
</dbReference>
<comment type="similarity">
    <text evidence="4">Belongs to the peptidase S1 family. CLIP subfamily.</text>
</comment>
<reference evidence="6" key="2">
    <citation type="submission" date="2025-05" db="UniProtKB">
        <authorList>
            <consortium name="EnsemblMetazoa"/>
        </authorList>
    </citation>
    <scope>IDENTIFICATION</scope>
</reference>
<dbReference type="PRINTS" id="PR00722">
    <property type="entry name" value="CHYMOTRYPSIN"/>
</dbReference>
<dbReference type="SUPFAM" id="SSF50494">
    <property type="entry name" value="Trypsin-like serine proteases"/>
    <property type="match status" value="1"/>
</dbReference>
<dbReference type="CDD" id="cd00190">
    <property type="entry name" value="Tryp_SPc"/>
    <property type="match status" value="1"/>
</dbReference>
<keyword evidence="1" id="KW-0732">Signal</keyword>
<dbReference type="InterPro" id="IPR001254">
    <property type="entry name" value="Trypsin_dom"/>
</dbReference>
<dbReference type="GO" id="GO:0004252">
    <property type="term" value="F:serine-type endopeptidase activity"/>
    <property type="evidence" value="ECO:0007669"/>
    <property type="project" value="InterPro"/>
</dbReference>
<dbReference type="Pfam" id="PF00089">
    <property type="entry name" value="Trypsin"/>
    <property type="match status" value="1"/>
</dbReference>
<dbReference type="InterPro" id="IPR001314">
    <property type="entry name" value="Peptidase_S1A"/>
</dbReference>
<dbReference type="PROSITE" id="PS00134">
    <property type="entry name" value="TRYPSIN_HIS"/>
    <property type="match status" value="1"/>
</dbReference>